<evidence type="ECO:0000256" key="3">
    <source>
        <dbReference type="PIRSR" id="PIRSR604808-3"/>
    </source>
</evidence>
<dbReference type="GO" id="GO:0005634">
    <property type="term" value="C:nucleus"/>
    <property type="evidence" value="ECO:0007669"/>
    <property type="project" value="TreeGrafter"/>
</dbReference>
<feature type="binding site" evidence="2">
    <location>
        <position position="34"/>
    </location>
    <ligand>
        <name>Mg(2+)</name>
        <dbReference type="ChEBI" id="CHEBI:18420"/>
        <label>1</label>
    </ligand>
</feature>
<keyword evidence="2" id="KW-0479">Metal-binding</keyword>
<feature type="active site" evidence="1">
    <location>
        <position position="106"/>
    </location>
</feature>
<dbReference type="SUPFAM" id="SSF56219">
    <property type="entry name" value="DNase I-like"/>
    <property type="match status" value="1"/>
</dbReference>
<feature type="domain" description="Endonuclease/exonuclease/phosphatase" evidence="4">
    <location>
        <begin position="2"/>
        <end position="224"/>
    </location>
</feature>
<dbReference type="GeneTree" id="ENSGT00950000183016"/>
<feature type="active site" description="Proton acceptor" evidence="1">
    <location>
        <position position="224"/>
    </location>
</feature>
<feature type="binding site" evidence="2">
    <location>
        <position position="136"/>
    </location>
    <ligand>
        <name>Mg(2+)</name>
        <dbReference type="ChEBI" id="CHEBI:18420"/>
        <label>1</label>
    </ligand>
</feature>
<dbReference type="GO" id="GO:0003906">
    <property type="term" value="F:DNA-(apurinic or apyrimidinic site) endonuclease activity"/>
    <property type="evidence" value="ECO:0007669"/>
    <property type="project" value="TreeGrafter"/>
</dbReference>
<sequence>MVTWNVNGVNSPIKRYKILSHLSKMQCDVSFLQETYLVPSEVLKLRTRWVGRVYSSSFSSKRNGVCILISKKTPFVELETESGEEGRFVIVRGLLRGVEVVLISVYALVQNPIPFYVKLGTILSKYKGKNIIAGGDWNGVLDSSLDKSSAPTPSDLNITRGLRELCREMGLIDSWRAVHGTKKDYTFFSRVHSSYSRLDTFLTSHLVALGTTEVNIHNRILSDHAPVSMEFLLEPQMFRRIIWRFNNSLLKDKAFVASLKTEIASFFQLNEESIDSVQLLWDAFKATLRGWLISHTSYRKKHYQKQWKELEKIVNDLEQLHKASPKDVMIAGELKKAHLDLQEFIHKKTEYALYKTKKKYFEAGDKAGRHLAHRLKVLENVNMVSEIRDNSNKIIKNPTEITQEFLSFYKELYTSQGNITPDSIDNFLNQRSLPVLEEGRSLLENRISEQEVKQAIKDLTSGKAPGCD</sequence>
<dbReference type="InParanoid" id="H3AIW2"/>
<reference evidence="5" key="2">
    <citation type="submission" date="2025-08" db="UniProtKB">
        <authorList>
            <consortium name="Ensembl"/>
        </authorList>
    </citation>
    <scope>IDENTIFICATION</scope>
</reference>
<dbReference type="CDD" id="cd09076">
    <property type="entry name" value="L1-EN"/>
    <property type="match status" value="1"/>
</dbReference>
<dbReference type="Pfam" id="PF03372">
    <property type="entry name" value="Exo_endo_phos"/>
    <property type="match status" value="1"/>
</dbReference>
<keyword evidence="6" id="KW-1185">Reference proteome</keyword>
<dbReference type="eggNOG" id="ENOG502RZEF">
    <property type="taxonomic scope" value="Eukaryota"/>
</dbReference>
<dbReference type="HOGENOM" id="CLU_000680_2_0_1"/>
<dbReference type="EMBL" id="AFYH01124466">
    <property type="status" value="NOT_ANNOTATED_CDS"/>
    <property type="molecule type" value="Genomic_DNA"/>
</dbReference>
<feature type="binding site" evidence="2">
    <location>
        <position position="138"/>
    </location>
    <ligand>
        <name>Mg(2+)</name>
        <dbReference type="ChEBI" id="CHEBI:18420"/>
        <label>1</label>
    </ligand>
</feature>
<comment type="cofactor">
    <cofactor evidence="2">
        <name>Mg(2+)</name>
        <dbReference type="ChEBI" id="CHEBI:18420"/>
    </cofactor>
    <cofactor evidence="2">
        <name>Mn(2+)</name>
        <dbReference type="ChEBI" id="CHEBI:29035"/>
    </cofactor>
    <text evidence="2">Probably binds two magnesium or manganese ions per subunit.</text>
</comment>
<keyword evidence="2" id="KW-0464">Manganese</keyword>
<dbReference type="Proteomes" id="UP000008672">
    <property type="component" value="Unassembled WGS sequence"/>
</dbReference>
<feature type="binding site" evidence="2">
    <location>
        <position position="223"/>
    </location>
    <ligand>
        <name>Mg(2+)</name>
        <dbReference type="ChEBI" id="CHEBI:18420"/>
        <label>1</label>
    </ligand>
</feature>
<organism evidence="5 6">
    <name type="scientific">Latimeria chalumnae</name>
    <name type="common">Coelacanth</name>
    <dbReference type="NCBI Taxonomy" id="7897"/>
    <lineage>
        <taxon>Eukaryota</taxon>
        <taxon>Metazoa</taxon>
        <taxon>Chordata</taxon>
        <taxon>Craniata</taxon>
        <taxon>Vertebrata</taxon>
        <taxon>Euteleostomi</taxon>
        <taxon>Coelacanthiformes</taxon>
        <taxon>Coelacanthidae</taxon>
        <taxon>Latimeria</taxon>
    </lineage>
</organism>
<evidence type="ECO:0000313" key="5">
    <source>
        <dbReference type="Ensembl" id="ENSLACP00000009583.1"/>
    </source>
</evidence>
<proteinExistence type="predicted"/>
<dbReference type="PANTHER" id="PTHR19446">
    <property type="entry name" value="REVERSE TRANSCRIPTASES"/>
    <property type="match status" value="1"/>
</dbReference>
<dbReference type="OMA" id="IINICIQ"/>
<dbReference type="Ensembl" id="ENSLACT00000009656.1">
    <property type="protein sequence ID" value="ENSLACP00000009583.1"/>
    <property type="gene ID" value="ENSLACG00000008451.1"/>
</dbReference>
<dbReference type="GO" id="GO:0006284">
    <property type="term" value="P:base-excision repair"/>
    <property type="evidence" value="ECO:0007669"/>
    <property type="project" value="TreeGrafter"/>
</dbReference>
<feature type="site" description="Transition state stabilizer" evidence="3">
    <location>
        <position position="138"/>
    </location>
</feature>
<feature type="site" description="Interaction with DNA substrate" evidence="3">
    <location>
        <position position="224"/>
    </location>
</feature>
<evidence type="ECO:0000259" key="4">
    <source>
        <dbReference type="Pfam" id="PF03372"/>
    </source>
</evidence>
<evidence type="ECO:0000313" key="6">
    <source>
        <dbReference type="Proteomes" id="UP000008672"/>
    </source>
</evidence>
<evidence type="ECO:0000256" key="2">
    <source>
        <dbReference type="PIRSR" id="PIRSR604808-2"/>
    </source>
</evidence>
<protein>
    <recommendedName>
        <fullName evidence="4">Endonuclease/exonuclease/phosphatase domain-containing protein</fullName>
    </recommendedName>
</protein>
<dbReference type="GO" id="GO:0046872">
    <property type="term" value="F:metal ion binding"/>
    <property type="evidence" value="ECO:0007669"/>
    <property type="project" value="UniProtKB-KW"/>
</dbReference>
<dbReference type="InterPro" id="IPR005135">
    <property type="entry name" value="Endo/exonuclease/phosphatase"/>
</dbReference>
<feature type="binding site" evidence="2">
    <location>
        <position position="224"/>
    </location>
    <ligand>
        <name>Mg(2+)</name>
        <dbReference type="ChEBI" id="CHEBI:18420"/>
        <label>1</label>
    </ligand>
</feature>
<dbReference type="GO" id="GO:0008081">
    <property type="term" value="F:phosphoric diester hydrolase activity"/>
    <property type="evidence" value="ECO:0007669"/>
    <property type="project" value="TreeGrafter"/>
</dbReference>
<dbReference type="Gene3D" id="3.60.10.10">
    <property type="entry name" value="Endonuclease/exonuclease/phosphatase"/>
    <property type="match status" value="1"/>
</dbReference>
<feature type="site" description="Important for catalytic activity" evidence="3">
    <location>
        <position position="199"/>
    </location>
</feature>
<dbReference type="GO" id="GO:0008311">
    <property type="term" value="F:double-stranded DNA 3'-5' DNA exonuclease activity"/>
    <property type="evidence" value="ECO:0007669"/>
    <property type="project" value="UniProtKB-EC"/>
</dbReference>
<keyword evidence="2" id="KW-0460">Magnesium</keyword>
<feature type="active site" description="Proton donor/acceptor" evidence="1">
    <location>
        <position position="136"/>
    </location>
</feature>
<evidence type="ECO:0000256" key="1">
    <source>
        <dbReference type="PIRSR" id="PIRSR604808-1"/>
    </source>
</evidence>
<dbReference type="STRING" id="7897.ENSLACP00000009583"/>
<feature type="binding site" evidence="2">
    <location>
        <position position="5"/>
    </location>
    <ligand>
        <name>Mg(2+)</name>
        <dbReference type="ChEBI" id="CHEBI:18420"/>
        <label>1</label>
    </ligand>
</feature>
<reference evidence="5" key="3">
    <citation type="submission" date="2025-09" db="UniProtKB">
        <authorList>
            <consortium name="Ensembl"/>
        </authorList>
    </citation>
    <scope>IDENTIFICATION</scope>
</reference>
<dbReference type="AlphaFoldDB" id="H3AIW2"/>
<reference evidence="6" key="1">
    <citation type="submission" date="2011-08" db="EMBL/GenBank/DDBJ databases">
        <title>The draft genome of Latimeria chalumnae.</title>
        <authorList>
            <person name="Di Palma F."/>
            <person name="Alfoldi J."/>
            <person name="Johnson J."/>
            <person name="Berlin A."/>
            <person name="Gnerre S."/>
            <person name="Jaffe D."/>
            <person name="MacCallum I."/>
            <person name="Young S."/>
            <person name="Walker B.J."/>
            <person name="Lander E."/>
            <person name="Lindblad-Toh K."/>
        </authorList>
    </citation>
    <scope>NUCLEOTIDE SEQUENCE [LARGE SCALE GENOMIC DNA]</scope>
    <source>
        <strain evidence="6">Wild caught</strain>
    </source>
</reference>
<name>H3AIW2_LATCH</name>
<accession>H3AIW2</accession>
<dbReference type="FunCoup" id="H3AIW2">
    <property type="interactions" value="1"/>
</dbReference>
<dbReference type="InterPro" id="IPR036691">
    <property type="entry name" value="Endo/exonu/phosph_ase_sf"/>
</dbReference>